<evidence type="ECO:0000313" key="2">
    <source>
        <dbReference type="Proteomes" id="UP001140096"/>
    </source>
</evidence>
<accession>A0ACC1KZN9</accession>
<reference evidence="1" key="1">
    <citation type="submission" date="2022-07" db="EMBL/GenBank/DDBJ databases">
        <title>Phylogenomic reconstructions and comparative analyses of Kickxellomycotina fungi.</title>
        <authorList>
            <person name="Reynolds N.K."/>
            <person name="Stajich J.E."/>
            <person name="Barry K."/>
            <person name="Grigoriev I.V."/>
            <person name="Crous P."/>
            <person name="Smith M.E."/>
        </authorList>
    </citation>
    <scope>NUCLEOTIDE SEQUENCE</scope>
    <source>
        <strain evidence="1">CBS 102833</strain>
    </source>
</reference>
<organism evidence="1 2">
    <name type="scientific">Coemansia furcata</name>
    <dbReference type="NCBI Taxonomy" id="417177"/>
    <lineage>
        <taxon>Eukaryota</taxon>
        <taxon>Fungi</taxon>
        <taxon>Fungi incertae sedis</taxon>
        <taxon>Zoopagomycota</taxon>
        <taxon>Kickxellomycotina</taxon>
        <taxon>Kickxellomycetes</taxon>
        <taxon>Kickxellales</taxon>
        <taxon>Kickxellaceae</taxon>
        <taxon>Coemansia</taxon>
    </lineage>
</organism>
<keyword evidence="2" id="KW-1185">Reference proteome</keyword>
<gene>
    <name evidence="1" type="ORF">H4S07_005877</name>
</gene>
<proteinExistence type="predicted"/>
<feature type="non-terminal residue" evidence="1">
    <location>
        <position position="196"/>
    </location>
</feature>
<dbReference type="Proteomes" id="UP001140096">
    <property type="component" value="Unassembled WGS sequence"/>
</dbReference>
<evidence type="ECO:0000313" key="1">
    <source>
        <dbReference type="EMBL" id="KAJ2797713.1"/>
    </source>
</evidence>
<protein>
    <submittedName>
        <fullName evidence="1">Uncharacterized protein</fullName>
    </submittedName>
</protein>
<name>A0ACC1KZN9_9FUNG</name>
<comment type="caution">
    <text evidence="1">The sequence shown here is derived from an EMBL/GenBank/DDBJ whole genome shotgun (WGS) entry which is preliminary data.</text>
</comment>
<dbReference type="EMBL" id="JANBUP010003141">
    <property type="protein sequence ID" value="KAJ2797713.1"/>
    <property type="molecule type" value="Genomic_DNA"/>
</dbReference>
<sequence length="196" mass="21214">MGRPTFLIKDVWTASGSDSVGDDQESTFLNVLHSKFDNFSEFGGRFSQVVSTGPVHISHGDTFVTDSITTAFAGLPNVSQVCQHRRTVVQWAGKMISAADNPSQVVVAVADAMAALNAAYVKCNVLHGNISDRAILIQQTTDGVKGVLAEFDYASYAGDSAVETPELMIFQSIRSLENPRAIRMPLDDLESLLYLI</sequence>